<evidence type="ECO:0000313" key="7">
    <source>
        <dbReference type="Proteomes" id="UP001218638"/>
    </source>
</evidence>
<dbReference type="SUPFAM" id="SSF56349">
    <property type="entry name" value="DNA breaking-rejoining enzymes"/>
    <property type="match status" value="1"/>
</dbReference>
<dbReference type="Pfam" id="PF13495">
    <property type="entry name" value="Phage_int_SAM_4"/>
    <property type="match status" value="1"/>
</dbReference>
<proteinExistence type="inferred from homology"/>
<dbReference type="PANTHER" id="PTHR30349">
    <property type="entry name" value="PHAGE INTEGRASE-RELATED"/>
    <property type="match status" value="1"/>
</dbReference>
<reference evidence="6" key="1">
    <citation type="submission" date="2023-03" db="EMBL/GenBank/DDBJ databases">
        <title>Lomoglobus Profundus gen. nov., sp. nov., a novel member of the phylum Verrucomicrobia, isolated from deep-marine sediment of South China Sea.</title>
        <authorList>
            <person name="Ahmad T."/>
            <person name="Ishaq S.E."/>
            <person name="Wang F."/>
        </authorList>
    </citation>
    <scope>NUCLEOTIDE SEQUENCE</scope>
    <source>
        <strain evidence="6">LMO-M01</strain>
    </source>
</reference>
<name>A0AAE9ZXM3_9BACT</name>
<sequence>MNDEYLDFKAWKARLQSSRLPSNRRKLFETEIHAVLRVCKTTRRRLSVGLMKWYVEACERRDGSRYEIRREALRWLVREARKTANTQPASGAFIPPSTGLPAEDLNGLNATGHSQPPTLRAVDLGDSDWEQALVKAIRERGFLWRTEQTYRGWAKRFARFLTPRSPWVAAKEEVGAFLSQLVVKEGLSSASQKQALNALVFFMQEGLKIELGDMVFERSRKSGFAPSILGWNELKRLWRELSETERLMAELMYGSGIRLMELLRLRVKDLDMERGRLNVLAGKGNKDRVTLLPDVLNQRLDRHLNRLRALFEKDRAEGLPGVWLPEGLTRKLKRAGEDWPWQWLFPSRKLSVDPVSGVRRRHHLLDGTFQRAVKAAARRANIDKRVSPHLLRHCFATHLLEDGTDIRNVQDLMGHADLRMKWTPSVGQAGRIFSYGFWVC</sequence>
<evidence type="ECO:0000256" key="2">
    <source>
        <dbReference type="ARBA" id="ARBA00022908"/>
    </source>
</evidence>
<evidence type="ECO:0000259" key="5">
    <source>
        <dbReference type="PROSITE" id="PS51898"/>
    </source>
</evidence>
<dbReference type="PANTHER" id="PTHR30349:SF64">
    <property type="entry name" value="PROPHAGE INTEGRASE INTD-RELATED"/>
    <property type="match status" value="1"/>
</dbReference>
<dbReference type="InterPro" id="IPR050090">
    <property type="entry name" value="Tyrosine_recombinase_XerCD"/>
</dbReference>
<keyword evidence="3" id="KW-0238">DNA-binding</keyword>
<dbReference type="KEGG" id="slom:PXH66_21890"/>
<protein>
    <submittedName>
        <fullName evidence="6">Integron integrase</fullName>
    </submittedName>
</protein>
<keyword evidence="7" id="KW-1185">Reference proteome</keyword>
<dbReference type="InterPro" id="IPR011946">
    <property type="entry name" value="Integrase_integron-type"/>
</dbReference>
<dbReference type="GO" id="GO:0015074">
    <property type="term" value="P:DNA integration"/>
    <property type="evidence" value="ECO:0007669"/>
    <property type="project" value="UniProtKB-KW"/>
</dbReference>
<dbReference type="GO" id="GO:0006310">
    <property type="term" value="P:DNA recombination"/>
    <property type="evidence" value="ECO:0007669"/>
    <property type="project" value="UniProtKB-KW"/>
</dbReference>
<evidence type="ECO:0000313" key="6">
    <source>
        <dbReference type="EMBL" id="WED65009.1"/>
    </source>
</evidence>
<dbReference type="NCBIfam" id="TIGR02249">
    <property type="entry name" value="integrase_gron"/>
    <property type="match status" value="1"/>
</dbReference>
<gene>
    <name evidence="6" type="ORF">PXH66_21890</name>
</gene>
<evidence type="ECO:0000256" key="4">
    <source>
        <dbReference type="ARBA" id="ARBA00023172"/>
    </source>
</evidence>
<dbReference type="InterPro" id="IPR004107">
    <property type="entry name" value="Integrase_SAM-like_N"/>
</dbReference>
<dbReference type="RefSeq" id="WP_330932150.1">
    <property type="nucleotide sequence ID" value="NZ_CP119075.1"/>
</dbReference>
<dbReference type="EMBL" id="CP119075">
    <property type="protein sequence ID" value="WED65009.1"/>
    <property type="molecule type" value="Genomic_DNA"/>
</dbReference>
<keyword evidence="4" id="KW-0233">DNA recombination</keyword>
<dbReference type="InterPro" id="IPR011010">
    <property type="entry name" value="DNA_brk_join_enz"/>
</dbReference>
<keyword evidence="2" id="KW-0229">DNA integration</keyword>
<comment type="similarity">
    <text evidence="1">Belongs to the 'phage' integrase family.</text>
</comment>
<dbReference type="InterPro" id="IPR013762">
    <property type="entry name" value="Integrase-like_cat_sf"/>
</dbReference>
<accession>A0AAE9ZXM3</accession>
<dbReference type="PROSITE" id="PS51898">
    <property type="entry name" value="TYR_RECOMBINASE"/>
    <property type="match status" value="1"/>
</dbReference>
<feature type="domain" description="Tyr recombinase" evidence="5">
    <location>
        <begin position="224"/>
        <end position="440"/>
    </location>
</feature>
<dbReference type="Proteomes" id="UP001218638">
    <property type="component" value="Chromosome"/>
</dbReference>
<dbReference type="AlphaFoldDB" id="A0AAE9ZXM3"/>
<dbReference type="Gene3D" id="1.10.443.10">
    <property type="entry name" value="Intergrase catalytic core"/>
    <property type="match status" value="1"/>
</dbReference>
<dbReference type="Pfam" id="PF00589">
    <property type="entry name" value="Phage_integrase"/>
    <property type="match status" value="1"/>
</dbReference>
<dbReference type="GO" id="GO:0003677">
    <property type="term" value="F:DNA binding"/>
    <property type="evidence" value="ECO:0007669"/>
    <property type="project" value="UniProtKB-KW"/>
</dbReference>
<dbReference type="InterPro" id="IPR002104">
    <property type="entry name" value="Integrase_catalytic"/>
</dbReference>
<dbReference type="InterPro" id="IPR010998">
    <property type="entry name" value="Integrase_recombinase_N"/>
</dbReference>
<evidence type="ECO:0000256" key="3">
    <source>
        <dbReference type="ARBA" id="ARBA00023125"/>
    </source>
</evidence>
<organism evidence="6 7">
    <name type="scientific">Synoicihabitans lomoniglobus</name>
    <dbReference type="NCBI Taxonomy" id="2909285"/>
    <lineage>
        <taxon>Bacteria</taxon>
        <taxon>Pseudomonadati</taxon>
        <taxon>Verrucomicrobiota</taxon>
        <taxon>Opitutia</taxon>
        <taxon>Opitutales</taxon>
        <taxon>Opitutaceae</taxon>
        <taxon>Synoicihabitans</taxon>
    </lineage>
</organism>
<dbReference type="Gene3D" id="1.10.150.130">
    <property type="match status" value="1"/>
</dbReference>
<evidence type="ECO:0000256" key="1">
    <source>
        <dbReference type="ARBA" id="ARBA00008857"/>
    </source>
</evidence>